<evidence type="ECO:0000256" key="1">
    <source>
        <dbReference type="SAM" id="MobiDB-lite"/>
    </source>
</evidence>
<name>A0ABS2BLN2_9NEIS</name>
<feature type="region of interest" description="Disordered" evidence="1">
    <location>
        <begin position="433"/>
        <end position="452"/>
    </location>
</feature>
<dbReference type="Proteomes" id="UP000809431">
    <property type="component" value="Unassembled WGS sequence"/>
</dbReference>
<protein>
    <submittedName>
        <fullName evidence="2">Uncharacterized protein</fullName>
    </submittedName>
</protein>
<keyword evidence="3" id="KW-1185">Reference proteome</keyword>
<proteinExistence type="predicted"/>
<dbReference type="InterPro" id="IPR046238">
    <property type="entry name" value="DUF6271"/>
</dbReference>
<organism evidence="2 3">
    <name type="scientific">Jeongeupia naejangsanensis</name>
    <dbReference type="NCBI Taxonomy" id="613195"/>
    <lineage>
        <taxon>Bacteria</taxon>
        <taxon>Pseudomonadati</taxon>
        <taxon>Pseudomonadota</taxon>
        <taxon>Betaproteobacteria</taxon>
        <taxon>Neisseriales</taxon>
        <taxon>Chitinibacteraceae</taxon>
        <taxon>Jeongeupia</taxon>
    </lineage>
</organism>
<accession>A0ABS2BLN2</accession>
<comment type="caution">
    <text evidence="2">The sequence shown here is derived from an EMBL/GenBank/DDBJ whole genome shotgun (WGS) entry which is preliminary data.</text>
</comment>
<dbReference type="Pfam" id="PF19787">
    <property type="entry name" value="DUF6271"/>
    <property type="match status" value="1"/>
</dbReference>
<dbReference type="RefSeq" id="WP_203538733.1">
    <property type="nucleotide sequence ID" value="NZ_JAESND010000005.1"/>
</dbReference>
<sequence>MKKICLAMPTHRECAQAIRNLVDEAAFAVSRFDTEVCVLVSDTSEPAALAANAAMVGQLQTPPGVSLIHLPRDRQDRILADVLRRAGCDAVIAALMQPDGVSYGAATNRLFLFAEYFGCSSLHRRDSDSHYQSSDGQPVYPVYNELRFIGLPAREAVSNVDEVVIDAAHAIGPIRMVGASYVGETSIDVMPMFNRNEAASYEILGQFAPFHLDAAEKRRWVDATYIDNGQSRFEVDRAELAYAHSFLIDACNFCFYDIHAQVPMPPALYTIGSDYFLFSLMDALQLPVIHHNRHIDNFYTDERRTPQGFIDYQFRMVKNYLYMTWLHDAIAAIRANAETVLDARRALAPAALWMHLARPIEPLLRINREKLDILVYNYQSLGDEYAEFAAQLQIRRDVLLDEFSRDVTDFATLARVWPSLMNAARDLHDNANRPEWRNRHNEKTNKEDEALC</sequence>
<evidence type="ECO:0000313" key="3">
    <source>
        <dbReference type="Proteomes" id="UP000809431"/>
    </source>
</evidence>
<dbReference type="EMBL" id="JAESND010000005">
    <property type="protein sequence ID" value="MBM3116488.1"/>
    <property type="molecule type" value="Genomic_DNA"/>
</dbReference>
<gene>
    <name evidence="2" type="ORF">JMJ54_11660</name>
</gene>
<reference evidence="2 3" key="1">
    <citation type="submission" date="2021-01" db="EMBL/GenBank/DDBJ databases">
        <title>Draft Genome Sequence and Polyhydroxyalkanoate Biosynthetic Potential of Jeongeupia naejangsanensis Type Strain DSM 24253.</title>
        <authorList>
            <person name="Turrini P."/>
            <person name="Artuso I."/>
            <person name="Lugli G.A."/>
            <person name="Frangipani E."/>
            <person name="Ventura M."/>
            <person name="Visca P."/>
        </authorList>
    </citation>
    <scope>NUCLEOTIDE SEQUENCE [LARGE SCALE GENOMIC DNA]</scope>
    <source>
        <strain evidence="2 3">DSM 24253</strain>
    </source>
</reference>
<evidence type="ECO:0000313" key="2">
    <source>
        <dbReference type="EMBL" id="MBM3116488.1"/>
    </source>
</evidence>